<gene>
    <name evidence="1" type="ORF">KDY119_00551</name>
</gene>
<evidence type="ECO:0000313" key="1">
    <source>
        <dbReference type="EMBL" id="QFU97057.1"/>
    </source>
</evidence>
<dbReference type="Proteomes" id="UP000326702">
    <property type="component" value="Chromosome"/>
</dbReference>
<dbReference type="AlphaFoldDB" id="A0A5P9Q6M7"/>
<protein>
    <submittedName>
        <fullName evidence="1">Uncharacterized protein</fullName>
    </submittedName>
</protein>
<dbReference type="EMBL" id="CP045529">
    <property type="protein sequence ID" value="QFU97057.1"/>
    <property type="molecule type" value="Genomic_DNA"/>
</dbReference>
<evidence type="ECO:0000313" key="2">
    <source>
        <dbReference type="Proteomes" id="UP000326702"/>
    </source>
</evidence>
<reference evidence="1 2" key="1">
    <citation type="submission" date="2019-10" db="EMBL/GenBank/DDBJ databases">
        <title>Genome sequence of Luteimicrobium xylanilyticum HY-24.</title>
        <authorList>
            <person name="Kim D.Y."/>
            <person name="Park H.-Y."/>
        </authorList>
    </citation>
    <scope>NUCLEOTIDE SEQUENCE [LARGE SCALE GENOMIC DNA]</scope>
    <source>
        <strain evidence="1 2">HY-24</strain>
    </source>
</reference>
<accession>A0A5P9Q6M7</accession>
<organism evidence="1 2">
    <name type="scientific">Luteimicrobium xylanilyticum</name>
    <dbReference type="NCBI Taxonomy" id="1133546"/>
    <lineage>
        <taxon>Bacteria</taxon>
        <taxon>Bacillati</taxon>
        <taxon>Actinomycetota</taxon>
        <taxon>Actinomycetes</taxon>
        <taxon>Micrococcales</taxon>
        <taxon>Luteimicrobium</taxon>
    </lineage>
</organism>
<dbReference type="RefSeq" id="WP_036953672.1">
    <property type="nucleotide sequence ID" value="NZ_BAABIH010000013.1"/>
</dbReference>
<sequence>MRSHRSFAEIVAEVVSTPGPERVVRPGSFNREGELFDPDGGLLVRRGLLTVGGARHEVRRGARLAWEGCGCGGWAGCAPVWVDGPAARSLAADGSPRLRSRRNGAPTWIDLWQGEAGPVVFAHGEVEWGDAFA</sequence>
<dbReference type="KEGG" id="lxl:KDY119_00551"/>
<proteinExistence type="predicted"/>
<keyword evidence="2" id="KW-1185">Reference proteome</keyword>
<name>A0A5P9Q6M7_9MICO</name>
<dbReference type="OrthoDB" id="4867826at2"/>